<proteinExistence type="predicted"/>
<keyword evidence="2" id="KW-1185">Reference proteome</keyword>
<sequence length="188" mass="19371">MFAIFWTPLAFLLAQPPYEYSDATIGLFGLVGAAAWPRHRHRTGAAAAVMAAARAVCTFAAGAAGRRGGAGPGRAVAARQQPEPDLCIAACRTQPAQCRLHDRLLHRRFAGLAAVGAGLPALRLDRRVRGWCRGGGAGPAAVAARRAARAPGCGVELEAALQRQLPASTGIAREQALGRTVGVVHGGA</sequence>
<dbReference type="Proteomes" id="UP000740926">
    <property type="component" value="Unassembled WGS sequence"/>
</dbReference>
<dbReference type="AlphaFoldDB" id="A0A9P6YS21"/>
<organism evidence="1 2">
    <name type="scientific">Rhizopus delemar</name>
    <dbReference type="NCBI Taxonomy" id="936053"/>
    <lineage>
        <taxon>Eukaryota</taxon>
        <taxon>Fungi</taxon>
        <taxon>Fungi incertae sedis</taxon>
        <taxon>Mucoromycota</taxon>
        <taxon>Mucoromycotina</taxon>
        <taxon>Mucoromycetes</taxon>
        <taxon>Mucorales</taxon>
        <taxon>Mucorineae</taxon>
        <taxon>Rhizopodaceae</taxon>
        <taxon>Rhizopus</taxon>
    </lineage>
</organism>
<reference evidence="1 2" key="1">
    <citation type="journal article" date="2020" name="Microb. Genom.">
        <title>Genetic diversity of clinical and environmental Mucorales isolates obtained from an investigation of mucormycosis cases among solid organ transplant recipients.</title>
        <authorList>
            <person name="Nguyen M.H."/>
            <person name="Kaul D."/>
            <person name="Muto C."/>
            <person name="Cheng S.J."/>
            <person name="Richter R.A."/>
            <person name="Bruno V.M."/>
            <person name="Liu G."/>
            <person name="Beyhan S."/>
            <person name="Sundermann A.J."/>
            <person name="Mounaud S."/>
            <person name="Pasculle A.W."/>
            <person name="Nierman W.C."/>
            <person name="Driscoll E."/>
            <person name="Cumbie R."/>
            <person name="Clancy C.J."/>
            <person name="Dupont C.L."/>
        </authorList>
    </citation>
    <scope>NUCLEOTIDE SEQUENCE [LARGE SCALE GENOMIC DNA]</scope>
    <source>
        <strain evidence="1 2">GL24</strain>
    </source>
</reference>
<accession>A0A9P6YS21</accession>
<name>A0A9P6YS21_9FUNG</name>
<evidence type="ECO:0000313" key="2">
    <source>
        <dbReference type="Proteomes" id="UP000740926"/>
    </source>
</evidence>
<protein>
    <submittedName>
        <fullName evidence="1">Uncharacterized protein</fullName>
    </submittedName>
</protein>
<gene>
    <name evidence="1" type="ORF">G6F50_012348</name>
</gene>
<comment type="caution">
    <text evidence="1">The sequence shown here is derived from an EMBL/GenBank/DDBJ whole genome shotgun (WGS) entry which is preliminary data.</text>
</comment>
<evidence type="ECO:0000313" key="1">
    <source>
        <dbReference type="EMBL" id="KAG1560046.1"/>
    </source>
</evidence>
<dbReference type="EMBL" id="JAANIU010003777">
    <property type="protein sequence ID" value="KAG1560046.1"/>
    <property type="molecule type" value="Genomic_DNA"/>
</dbReference>